<sequence>MDTQLSQEIKRALSTMRRQNREIRKLILKEDGMKVIKCTGKSKSPKFDLRTLNQHLIK</sequence>
<organism evidence="1 2">
    <name type="scientific">Bacteroides caccae</name>
    <dbReference type="NCBI Taxonomy" id="47678"/>
    <lineage>
        <taxon>Bacteria</taxon>
        <taxon>Pseudomonadati</taxon>
        <taxon>Bacteroidota</taxon>
        <taxon>Bacteroidia</taxon>
        <taxon>Bacteroidales</taxon>
        <taxon>Bacteroidaceae</taxon>
        <taxon>Bacteroides</taxon>
    </lineage>
</organism>
<proteinExistence type="predicted"/>
<name>A0A174RPX0_9BACE</name>
<accession>A0A174RPX0</accession>
<dbReference type="AlphaFoldDB" id="A0A174RPX0"/>
<gene>
    <name evidence="1" type="ORF">ERS852558_01152</name>
</gene>
<evidence type="ECO:0000313" key="2">
    <source>
        <dbReference type="Proteomes" id="UP000095725"/>
    </source>
</evidence>
<dbReference type="Proteomes" id="UP000095725">
    <property type="component" value="Unassembled WGS sequence"/>
</dbReference>
<reference evidence="1 2" key="1">
    <citation type="submission" date="2015-09" db="EMBL/GenBank/DDBJ databases">
        <authorList>
            <consortium name="Pathogen Informatics"/>
        </authorList>
    </citation>
    <scope>NUCLEOTIDE SEQUENCE [LARGE SCALE GENOMIC DNA]</scope>
    <source>
        <strain evidence="1 2">2789STDY5834946</strain>
    </source>
</reference>
<evidence type="ECO:0000313" key="1">
    <source>
        <dbReference type="EMBL" id="CUP84980.1"/>
    </source>
</evidence>
<protein>
    <submittedName>
        <fullName evidence="1">Uncharacterized protein</fullName>
    </submittedName>
</protein>
<dbReference type="EMBL" id="CZBL01000003">
    <property type="protein sequence ID" value="CUP84980.1"/>
    <property type="molecule type" value="Genomic_DNA"/>
</dbReference>